<evidence type="ECO:0000313" key="8">
    <source>
        <dbReference type="RefSeq" id="XP_006825960.1"/>
    </source>
</evidence>
<evidence type="ECO:0000256" key="6">
    <source>
        <dbReference type="SAM" id="Phobius"/>
    </source>
</evidence>
<evidence type="ECO:0000256" key="4">
    <source>
        <dbReference type="ARBA" id="ARBA00022989"/>
    </source>
</evidence>
<sequence>MEDKAFQIDMDITEDNYADIPIITPRRSRSNTDEDYGSIHRNHESSLKYAVDDIPPWYECIVLALQQILTVFSSSVVYSGVLVDLICVEDAARNDVFGMIFSAFLFTQAVATFLQVTFGTRLSIFQGPSSSYVYPLIVIMNLPEWRCPEGVSVPWGWPTFSTAGVTGMVTGVLGSIIDSIGDYYANAKISGAPPPPDHAINRGLGMEGVGVLVSGMWGGLGVTTYSIITKSISITRVGSRRVNQWTSLILLIMAIPIKFAILMSLIPPPVLGGVLWIACGNSDANQVINVILQNAMVVAGLTGFILDNTIPGTRAEKGLDSYHKYDEETLKSTILEVLWRPMICHMIVGGDSKSHIVSDVTGQIWGQRPN</sequence>
<evidence type="ECO:0000313" key="7">
    <source>
        <dbReference type="Proteomes" id="UP000694865"/>
    </source>
</evidence>
<comment type="subcellular location">
    <subcellularLocation>
        <location evidence="1">Membrane</location>
        <topology evidence="1">Multi-pass membrane protein</topology>
    </subcellularLocation>
</comment>
<keyword evidence="4 6" id="KW-1133">Transmembrane helix</keyword>
<evidence type="ECO:0000256" key="3">
    <source>
        <dbReference type="ARBA" id="ARBA00022692"/>
    </source>
</evidence>
<dbReference type="RefSeq" id="XP_006825960.1">
    <property type="nucleotide sequence ID" value="XM_006825897.1"/>
</dbReference>
<gene>
    <name evidence="8" type="primary">LOC102807389</name>
</gene>
<keyword evidence="3 6" id="KW-0812">Transmembrane</keyword>
<reference evidence="8" key="1">
    <citation type="submission" date="2025-08" db="UniProtKB">
        <authorList>
            <consortium name="RefSeq"/>
        </authorList>
    </citation>
    <scope>IDENTIFICATION</scope>
    <source>
        <tissue evidence="8">Testes</tissue>
    </source>
</reference>
<feature type="transmembrane region" description="Helical" evidence="6">
    <location>
        <begin position="248"/>
        <end position="266"/>
    </location>
</feature>
<dbReference type="PANTHER" id="PTHR11119">
    <property type="entry name" value="XANTHINE-URACIL / VITAMIN C PERMEASE FAMILY MEMBER"/>
    <property type="match status" value="1"/>
</dbReference>
<feature type="transmembrane region" description="Helical" evidence="6">
    <location>
        <begin position="97"/>
        <end position="118"/>
    </location>
</feature>
<protein>
    <submittedName>
        <fullName evidence="8">Solute carrier family 23 member 2-like</fullName>
    </submittedName>
</protein>
<proteinExistence type="inferred from homology"/>
<feature type="transmembrane region" description="Helical" evidence="6">
    <location>
        <begin position="61"/>
        <end position="85"/>
    </location>
</feature>
<feature type="transmembrane region" description="Helical" evidence="6">
    <location>
        <begin position="286"/>
        <end position="306"/>
    </location>
</feature>
<evidence type="ECO:0000256" key="5">
    <source>
        <dbReference type="ARBA" id="ARBA00023136"/>
    </source>
</evidence>
<dbReference type="InterPro" id="IPR006043">
    <property type="entry name" value="NCS2"/>
</dbReference>
<dbReference type="Proteomes" id="UP000694865">
    <property type="component" value="Unplaced"/>
</dbReference>
<evidence type="ECO:0000256" key="2">
    <source>
        <dbReference type="ARBA" id="ARBA00008821"/>
    </source>
</evidence>
<evidence type="ECO:0000256" key="1">
    <source>
        <dbReference type="ARBA" id="ARBA00004141"/>
    </source>
</evidence>
<keyword evidence="5 6" id="KW-0472">Membrane</keyword>
<name>A0ABM0N119_SACKO</name>
<comment type="similarity">
    <text evidence="2">Belongs to the nucleobase:cation symporter-2 (NCS2) (TC 2.A.40) family.</text>
</comment>
<dbReference type="GeneID" id="102807389"/>
<keyword evidence="7" id="KW-1185">Reference proteome</keyword>
<dbReference type="Pfam" id="PF00860">
    <property type="entry name" value="Xan_ur_permease"/>
    <property type="match status" value="2"/>
</dbReference>
<accession>A0ABM0N119</accession>
<organism evidence="7 8">
    <name type="scientific">Saccoglossus kowalevskii</name>
    <name type="common">Acorn worm</name>
    <dbReference type="NCBI Taxonomy" id="10224"/>
    <lineage>
        <taxon>Eukaryota</taxon>
        <taxon>Metazoa</taxon>
        <taxon>Hemichordata</taxon>
        <taxon>Enteropneusta</taxon>
        <taxon>Harrimaniidae</taxon>
        <taxon>Saccoglossus</taxon>
    </lineage>
</organism>